<proteinExistence type="predicted"/>
<dbReference type="InterPro" id="IPR054722">
    <property type="entry name" value="PolX-like_BBD"/>
</dbReference>
<evidence type="ECO:0000259" key="3">
    <source>
        <dbReference type="PROSITE" id="PS50994"/>
    </source>
</evidence>
<comment type="caution">
    <text evidence="4">The sequence shown here is derived from an EMBL/GenBank/DDBJ whole genome shotgun (WGS) entry which is preliminary data.</text>
</comment>
<dbReference type="Gene3D" id="3.30.420.10">
    <property type="entry name" value="Ribonuclease H-like superfamily/Ribonuclease H"/>
    <property type="match status" value="1"/>
</dbReference>
<keyword evidence="5" id="KW-1185">Reference proteome</keyword>
<accession>A0ABQ5FLG2</accession>
<evidence type="ECO:0000313" key="4">
    <source>
        <dbReference type="EMBL" id="GJT63799.1"/>
    </source>
</evidence>
<dbReference type="Proteomes" id="UP001151760">
    <property type="component" value="Unassembled WGS sequence"/>
</dbReference>
<feature type="compositionally biased region" description="Low complexity" evidence="2">
    <location>
        <begin position="58"/>
        <end position="79"/>
    </location>
</feature>
<dbReference type="EMBL" id="BQNB010017490">
    <property type="protein sequence ID" value="GJT63799.1"/>
    <property type="molecule type" value="Genomic_DNA"/>
</dbReference>
<keyword evidence="1" id="KW-0378">Hydrolase</keyword>
<dbReference type="InterPro" id="IPR036875">
    <property type="entry name" value="Znf_CCHC_sf"/>
</dbReference>
<evidence type="ECO:0000256" key="2">
    <source>
        <dbReference type="SAM" id="MobiDB-lite"/>
    </source>
</evidence>
<dbReference type="SUPFAM" id="SSF57756">
    <property type="entry name" value="Retrovirus zinc finger-like domains"/>
    <property type="match status" value="1"/>
</dbReference>
<dbReference type="Pfam" id="PF13976">
    <property type="entry name" value="gag_pre-integrs"/>
    <property type="match status" value="1"/>
</dbReference>
<protein>
    <submittedName>
        <fullName evidence="4">Cysteine-rich receptor-like protein kinase 8</fullName>
    </submittedName>
</protein>
<dbReference type="InterPro" id="IPR001584">
    <property type="entry name" value="Integrase_cat-core"/>
</dbReference>
<dbReference type="InterPro" id="IPR025724">
    <property type="entry name" value="GAG-pre-integrase_dom"/>
</dbReference>
<evidence type="ECO:0000313" key="5">
    <source>
        <dbReference type="Proteomes" id="UP001151760"/>
    </source>
</evidence>
<dbReference type="InterPro" id="IPR036397">
    <property type="entry name" value="RNaseH_sf"/>
</dbReference>
<feature type="region of interest" description="Disordered" evidence="2">
    <location>
        <begin position="33"/>
        <end position="84"/>
    </location>
</feature>
<dbReference type="Pfam" id="PF00665">
    <property type="entry name" value="rve"/>
    <property type="match status" value="1"/>
</dbReference>
<dbReference type="PROSITE" id="PS50994">
    <property type="entry name" value="INTEGRASE"/>
    <property type="match status" value="1"/>
</dbReference>
<dbReference type="Pfam" id="PF22936">
    <property type="entry name" value="Pol_BBD"/>
    <property type="match status" value="1"/>
</dbReference>
<dbReference type="InterPro" id="IPR039537">
    <property type="entry name" value="Retrotran_Ty1/copia-like"/>
</dbReference>
<feature type="domain" description="Integrase catalytic" evidence="3">
    <location>
        <begin position="419"/>
        <end position="561"/>
    </location>
</feature>
<name>A0ABQ5FLG2_9ASTR</name>
<dbReference type="InterPro" id="IPR012337">
    <property type="entry name" value="RNaseH-like_sf"/>
</dbReference>
<dbReference type="PANTHER" id="PTHR42648:SF31">
    <property type="entry name" value="RNA-DIRECTED DNA POLYMERASE"/>
    <property type="match status" value="1"/>
</dbReference>
<reference evidence="4" key="1">
    <citation type="journal article" date="2022" name="Int. J. Mol. Sci.">
        <title>Draft Genome of Tanacetum Coccineum: Genomic Comparison of Closely Related Tanacetum-Family Plants.</title>
        <authorList>
            <person name="Yamashiro T."/>
            <person name="Shiraishi A."/>
            <person name="Nakayama K."/>
            <person name="Satake H."/>
        </authorList>
    </citation>
    <scope>NUCLEOTIDE SEQUENCE</scope>
</reference>
<feature type="compositionally biased region" description="Polar residues" evidence="2">
    <location>
        <begin position="42"/>
        <end position="57"/>
    </location>
</feature>
<gene>
    <name evidence="4" type="ORF">Tco_1015279</name>
</gene>
<reference evidence="4" key="2">
    <citation type="submission" date="2022-01" db="EMBL/GenBank/DDBJ databases">
        <authorList>
            <person name="Yamashiro T."/>
            <person name="Shiraishi A."/>
            <person name="Satake H."/>
            <person name="Nakayama K."/>
        </authorList>
    </citation>
    <scope>NUCLEOTIDE SEQUENCE</scope>
</reference>
<sequence>MGLDECYTNIKGQILLMQPLATAAKAYNMLRQEEKQRDTHKQSINAPITLNSYRTPYNTSNNSSHRNNTTNPNTPSNNNQSDRRSTFRKGIICTYCKKEGHSKEECYKLLGYPVGHPLHKKYLPPSHRTQGNGRNRTVNMVMGESSNSQQQESPQTTPLEPLPIPDETHVYARMDQLQNQLNQVILMMQTNQSDPTGNYMAPHVAGIISFSPKAKVPSSLLGIHSLKTRANIYSFIASNLSNTLYIWIVDSGATDHICITLTQMHNTIKLTHPISVSLPNGTTVEANITGSVKLNDSLTLHNVFYIPTFTYNLISISQLLKRTTKSVTFTADKFIFQDHDGYNTHGILHGGLYILPTVSLPSKPHQPTIQSHSSTQHLWHARLGHTSLPVIQKIKDIPLPVLSNSVNKCHVCPLAKQHVLPFPVSNAHAKSKFELVHFDVWGPYKHPTINKCTHFLTIVDDFSRATWTYLLPNKHHVFSTFQTFITYVKTQYNAQIKQIRSDNGTEFINSSFKTFTQQHGIIHQTSCPYTPQQNARVERKHRHLLEMARAIQFQAQFPLHF</sequence>
<feature type="region of interest" description="Disordered" evidence="2">
    <location>
        <begin position="144"/>
        <end position="163"/>
    </location>
</feature>
<keyword evidence="1" id="KW-0645">Protease</keyword>
<organism evidence="4 5">
    <name type="scientific">Tanacetum coccineum</name>
    <dbReference type="NCBI Taxonomy" id="301880"/>
    <lineage>
        <taxon>Eukaryota</taxon>
        <taxon>Viridiplantae</taxon>
        <taxon>Streptophyta</taxon>
        <taxon>Embryophyta</taxon>
        <taxon>Tracheophyta</taxon>
        <taxon>Spermatophyta</taxon>
        <taxon>Magnoliopsida</taxon>
        <taxon>eudicotyledons</taxon>
        <taxon>Gunneridae</taxon>
        <taxon>Pentapetalae</taxon>
        <taxon>asterids</taxon>
        <taxon>campanulids</taxon>
        <taxon>Asterales</taxon>
        <taxon>Asteraceae</taxon>
        <taxon>Asteroideae</taxon>
        <taxon>Anthemideae</taxon>
        <taxon>Anthemidinae</taxon>
        <taxon>Tanacetum</taxon>
    </lineage>
</organism>
<feature type="compositionally biased region" description="Low complexity" evidence="2">
    <location>
        <begin position="144"/>
        <end position="158"/>
    </location>
</feature>
<evidence type="ECO:0000256" key="1">
    <source>
        <dbReference type="ARBA" id="ARBA00022670"/>
    </source>
</evidence>
<dbReference type="SUPFAM" id="SSF53098">
    <property type="entry name" value="Ribonuclease H-like"/>
    <property type="match status" value="1"/>
</dbReference>
<dbReference type="PANTHER" id="PTHR42648">
    <property type="entry name" value="TRANSPOSASE, PUTATIVE-RELATED"/>
    <property type="match status" value="1"/>
</dbReference>